<name>A0ABU2W5P6_9ACTN</name>
<evidence type="ECO:0000313" key="1">
    <source>
        <dbReference type="EMBL" id="MDT0493185.1"/>
    </source>
</evidence>
<proteinExistence type="predicted"/>
<reference evidence="2" key="1">
    <citation type="submission" date="2023-07" db="EMBL/GenBank/DDBJ databases">
        <title>30 novel species of actinomycetes from the DSMZ collection.</title>
        <authorList>
            <person name="Nouioui I."/>
        </authorList>
    </citation>
    <scope>NUCLEOTIDE SEQUENCE [LARGE SCALE GENOMIC DNA]</scope>
    <source>
        <strain evidence="2">DSM 40932</strain>
    </source>
</reference>
<accession>A0ABU2W5P6</accession>
<organism evidence="1 2">
    <name type="scientific">Streptomyces stephensoniae</name>
    <dbReference type="NCBI Taxonomy" id="3375367"/>
    <lineage>
        <taxon>Bacteria</taxon>
        <taxon>Bacillati</taxon>
        <taxon>Actinomycetota</taxon>
        <taxon>Actinomycetes</taxon>
        <taxon>Kitasatosporales</taxon>
        <taxon>Streptomycetaceae</taxon>
        <taxon>Streptomyces</taxon>
    </lineage>
</organism>
<sequence length="257" mass="28261">MTGFEDRLVAMLAGLRENEAVTVYDAEEGPLATWLAGPEHALEVMEKAAGLALAPSMVGNFHRYGVLGCYWRATEDTTLGGEFGLNHLVNACVGSVPRTISEADWPASERGYSGLVANVSEVYMPEADMEGELTELVLHGFDGNVHTGDGAIAGFRAEDGVVLDMSGHPEIWYSVNTSGTVVRLGLSYPEYLETLLLTRGLHGWQYLFADPHDPGFPEYFHLDIGRHLDFIARAFPRDDFSALRARHEAFTRARKDN</sequence>
<keyword evidence="2" id="KW-1185">Reference proteome</keyword>
<dbReference type="EMBL" id="JAVRFG010000029">
    <property type="protein sequence ID" value="MDT0493185.1"/>
    <property type="molecule type" value="Genomic_DNA"/>
</dbReference>
<protein>
    <submittedName>
        <fullName evidence="1">Uncharacterized protein</fullName>
    </submittedName>
</protein>
<dbReference type="Proteomes" id="UP001180556">
    <property type="component" value="Unassembled WGS sequence"/>
</dbReference>
<evidence type="ECO:0000313" key="2">
    <source>
        <dbReference type="Proteomes" id="UP001180556"/>
    </source>
</evidence>
<gene>
    <name evidence="1" type="ORF">RM717_22030</name>
</gene>
<comment type="caution">
    <text evidence="1">The sequence shown here is derived from an EMBL/GenBank/DDBJ whole genome shotgun (WGS) entry which is preliminary data.</text>
</comment>
<dbReference type="RefSeq" id="WP_311603181.1">
    <property type="nucleotide sequence ID" value="NZ_JAVRFG010000029.1"/>
</dbReference>